<keyword evidence="1" id="KW-1133">Transmembrane helix</keyword>
<gene>
    <name evidence="2" type="ORF">Fmac_027488</name>
</gene>
<sequence>MDEIHMHALDDHGDHLVGWSLHTLTWINVYLVILLMRKFTVLEVKVELIYSCASGY</sequence>
<keyword evidence="1" id="KW-0812">Transmembrane</keyword>
<keyword evidence="3" id="KW-1185">Reference proteome</keyword>
<evidence type="ECO:0000256" key="1">
    <source>
        <dbReference type="SAM" id="Phobius"/>
    </source>
</evidence>
<dbReference type="Proteomes" id="UP001603857">
    <property type="component" value="Unassembled WGS sequence"/>
</dbReference>
<feature type="transmembrane region" description="Helical" evidence="1">
    <location>
        <begin position="16"/>
        <end position="36"/>
    </location>
</feature>
<reference evidence="2 3" key="1">
    <citation type="submission" date="2024-08" db="EMBL/GenBank/DDBJ databases">
        <title>Insights into the chromosomal genome structure of Flemingia macrophylla.</title>
        <authorList>
            <person name="Ding Y."/>
            <person name="Zhao Y."/>
            <person name="Bi W."/>
            <person name="Wu M."/>
            <person name="Zhao G."/>
            <person name="Gong Y."/>
            <person name="Li W."/>
            <person name="Zhang P."/>
        </authorList>
    </citation>
    <scope>NUCLEOTIDE SEQUENCE [LARGE SCALE GENOMIC DNA]</scope>
    <source>
        <strain evidence="2">DYQJB</strain>
        <tissue evidence="2">Leaf</tissue>
    </source>
</reference>
<keyword evidence="1" id="KW-0472">Membrane</keyword>
<organism evidence="2 3">
    <name type="scientific">Flemingia macrophylla</name>
    <dbReference type="NCBI Taxonomy" id="520843"/>
    <lineage>
        <taxon>Eukaryota</taxon>
        <taxon>Viridiplantae</taxon>
        <taxon>Streptophyta</taxon>
        <taxon>Embryophyta</taxon>
        <taxon>Tracheophyta</taxon>
        <taxon>Spermatophyta</taxon>
        <taxon>Magnoliopsida</taxon>
        <taxon>eudicotyledons</taxon>
        <taxon>Gunneridae</taxon>
        <taxon>Pentapetalae</taxon>
        <taxon>rosids</taxon>
        <taxon>fabids</taxon>
        <taxon>Fabales</taxon>
        <taxon>Fabaceae</taxon>
        <taxon>Papilionoideae</taxon>
        <taxon>50 kb inversion clade</taxon>
        <taxon>NPAAA clade</taxon>
        <taxon>indigoferoid/millettioid clade</taxon>
        <taxon>Phaseoleae</taxon>
        <taxon>Flemingia</taxon>
    </lineage>
</organism>
<evidence type="ECO:0000313" key="2">
    <source>
        <dbReference type="EMBL" id="KAL2323109.1"/>
    </source>
</evidence>
<protein>
    <submittedName>
        <fullName evidence="2">Uncharacterized protein</fullName>
    </submittedName>
</protein>
<dbReference type="EMBL" id="JBGMDY010000009">
    <property type="protein sequence ID" value="KAL2323109.1"/>
    <property type="molecule type" value="Genomic_DNA"/>
</dbReference>
<name>A0ABD1LHX6_9FABA</name>
<dbReference type="AlphaFoldDB" id="A0ABD1LHX6"/>
<evidence type="ECO:0000313" key="3">
    <source>
        <dbReference type="Proteomes" id="UP001603857"/>
    </source>
</evidence>
<accession>A0ABD1LHX6</accession>
<proteinExistence type="predicted"/>
<comment type="caution">
    <text evidence="2">The sequence shown here is derived from an EMBL/GenBank/DDBJ whole genome shotgun (WGS) entry which is preliminary data.</text>
</comment>